<reference evidence="2 3" key="1">
    <citation type="submission" date="2017-06" db="EMBL/GenBank/DDBJ databases">
        <authorList>
            <consortium name="Pathogen Informatics"/>
        </authorList>
    </citation>
    <scope>NUCLEOTIDE SEQUENCE [LARGE SCALE GENOMIC DNA]</scope>
    <source>
        <strain evidence="2 3">NCTC13839</strain>
    </source>
</reference>
<dbReference type="KEGG" id="sste:SAMEA4384403_1505"/>
<dbReference type="PANTHER" id="PTHR39173">
    <property type="entry name" value="ACETYLTRANSFERASE"/>
    <property type="match status" value="1"/>
</dbReference>
<feature type="domain" description="N-acetyltransferase" evidence="1">
    <location>
        <begin position="1"/>
        <end position="169"/>
    </location>
</feature>
<dbReference type="PANTHER" id="PTHR39173:SF1">
    <property type="entry name" value="ACETYLTRANSFERASE"/>
    <property type="match status" value="1"/>
</dbReference>
<organism evidence="2 3">
    <name type="scientific">Mammaliicoccus stepanovicii</name>
    <dbReference type="NCBI Taxonomy" id="643214"/>
    <lineage>
        <taxon>Bacteria</taxon>
        <taxon>Bacillati</taxon>
        <taxon>Bacillota</taxon>
        <taxon>Bacilli</taxon>
        <taxon>Bacillales</taxon>
        <taxon>Staphylococcaceae</taxon>
        <taxon>Mammaliicoccus</taxon>
    </lineage>
</organism>
<dbReference type="Gene3D" id="3.40.630.30">
    <property type="match status" value="1"/>
</dbReference>
<gene>
    <name evidence="2" type="ORF">SAMEA4384403_01505</name>
</gene>
<dbReference type="PROSITE" id="PS51186">
    <property type="entry name" value="GNAT"/>
    <property type="match status" value="1"/>
</dbReference>
<keyword evidence="3" id="KW-1185">Reference proteome</keyword>
<evidence type="ECO:0000313" key="2">
    <source>
        <dbReference type="EMBL" id="SNV69956.1"/>
    </source>
</evidence>
<dbReference type="OrthoDB" id="9797989at2"/>
<name>A0A239ZH82_9STAP</name>
<protein>
    <submittedName>
        <fullName evidence="2">Acetyltransferase</fullName>
    </submittedName>
</protein>
<dbReference type="Proteomes" id="UP000242084">
    <property type="component" value="Chromosome 1"/>
</dbReference>
<keyword evidence="2" id="KW-0808">Transferase</keyword>
<dbReference type="EMBL" id="LT906462">
    <property type="protein sequence ID" value="SNV69956.1"/>
    <property type="molecule type" value="Genomic_DNA"/>
</dbReference>
<dbReference type="CDD" id="cd04301">
    <property type="entry name" value="NAT_SF"/>
    <property type="match status" value="1"/>
</dbReference>
<dbReference type="InterPro" id="IPR016181">
    <property type="entry name" value="Acyl_CoA_acyltransferase"/>
</dbReference>
<dbReference type="GO" id="GO:0016747">
    <property type="term" value="F:acyltransferase activity, transferring groups other than amino-acyl groups"/>
    <property type="evidence" value="ECO:0007669"/>
    <property type="project" value="InterPro"/>
</dbReference>
<proteinExistence type="predicted"/>
<evidence type="ECO:0000259" key="1">
    <source>
        <dbReference type="PROSITE" id="PS51186"/>
    </source>
</evidence>
<dbReference type="RefSeq" id="WP_095088239.1">
    <property type="nucleotide sequence ID" value="NZ_BMDM01000005.1"/>
</dbReference>
<dbReference type="InterPro" id="IPR000182">
    <property type="entry name" value="GNAT_dom"/>
</dbReference>
<sequence>MEFRQIDHDIETLFTEYISEWYQNDEVVVPWATDVKKHGGFNEMLKMYKEAINPVNEAFVPAKTFVLIEDNEIKGAVNIRYELNAFLEEKGGHVGYGVRLSQRGKGFATKLLGFALKELRKENVHEALITCDDDNLGSAKVIEKNGGVEADPHISKENSITRRYWIKLI</sequence>
<dbReference type="Pfam" id="PF13302">
    <property type="entry name" value="Acetyltransf_3"/>
    <property type="match status" value="1"/>
</dbReference>
<dbReference type="SUPFAM" id="SSF55729">
    <property type="entry name" value="Acyl-CoA N-acyltransferases (Nat)"/>
    <property type="match status" value="1"/>
</dbReference>
<evidence type="ECO:0000313" key="3">
    <source>
        <dbReference type="Proteomes" id="UP000242084"/>
    </source>
</evidence>
<accession>A0A239ZH82</accession>
<dbReference type="AlphaFoldDB" id="A0A239ZH82"/>